<dbReference type="AlphaFoldDB" id="A0A2S0MNL6"/>
<dbReference type="SUPFAM" id="SSF52402">
    <property type="entry name" value="Adenine nucleotide alpha hydrolases-like"/>
    <property type="match status" value="1"/>
</dbReference>
<dbReference type="Pfam" id="PF00582">
    <property type="entry name" value="Usp"/>
    <property type="match status" value="1"/>
</dbReference>
<dbReference type="InterPro" id="IPR006016">
    <property type="entry name" value="UspA"/>
</dbReference>
<evidence type="ECO:0000259" key="1">
    <source>
        <dbReference type="Pfam" id="PF00582"/>
    </source>
</evidence>
<feature type="domain" description="UspA" evidence="1">
    <location>
        <begin position="4"/>
        <end position="136"/>
    </location>
</feature>
<dbReference type="EMBL" id="CP027665">
    <property type="protein sequence ID" value="AVO37436.1"/>
    <property type="molecule type" value="Genomic_DNA"/>
</dbReference>
<dbReference type="CDD" id="cd00293">
    <property type="entry name" value="USP-like"/>
    <property type="match status" value="1"/>
</dbReference>
<dbReference type="RefSeq" id="WP_106471747.1">
    <property type="nucleotide sequence ID" value="NZ_CP027665.1"/>
</dbReference>
<proteinExistence type="predicted"/>
<dbReference type="InterPro" id="IPR014729">
    <property type="entry name" value="Rossmann-like_a/b/a_fold"/>
</dbReference>
<evidence type="ECO:0000313" key="3">
    <source>
        <dbReference type="Proteomes" id="UP000237655"/>
    </source>
</evidence>
<keyword evidence="3" id="KW-1185">Reference proteome</keyword>
<protein>
    <submittedName>
        <fullName evidence="2">Universal stress protein</fullName>
    </submittedName>
</protein>
<name>A0A2S0MNL6_9RHOB</name>
<gene>
    <name evidence="2" type="ORF">C6Y53_06725</name>
</gene>
<organism evidence="2 3">
    <name type="scientific">Pukyongiella litopenaei</name>
    <dbReference type="NCBI Taxonomy" id="2605946"/>
    <lineage>
        <taxon>Bacteria</taxon>
        <taxon>Pseudomonadati</taxon>
        <taxon>Pseudomonadota</taxon>
        <taxon>Alphaproteobacteria</taxon>
        <taxon>Rhodobacterales</taxon>
        <taxon>Paracoccaceae</taxon>
        <taxon>Pukyongiella</taxon>
    </lineage>
</organism>
<reference evidence="3" key="1">
    <citation type="submission" date="2018-03" db="EMBL/GenBank/DDBJ databases">
        <title>Genomic analysis of the strain SH-1 isolated from shrimp intestine.</title>
        <authorList>
            <person name="Kim Y.-S."/>
            <person name="Kim S.-E."/>
            <person name="Kim K.-H."/>
        </authorList>
    </citation>
    <scope>NUCLEOTIDE SEQUENCE [LARGE SCALE GENOMIC DNA]</scope>
    <source>
        <strain evidence="3">SH-1</strain>
    </source>
</reference>
<accession>A0A2S0MNL6</accession>
<dbReference type="Gene3D" id="3.40.50.620">
    <property type="entry name" value="HUPs"/>
    <property type="match status" value="1"/>
</dbReference>
<dbReference type="KEGG" id="thas:C6Y53_06725"/>
<evidence type="ECO:0000313" key="2">
    <source>
        <dbReference type="EMBL" id="AVO37436.1"/>
    </source>
</evidence>
<sequence length="144" mass="15407">MKADTILVLVDIAHRDSALALLRDARDSHDRADLHVAYVMPYGFYSYVEPYVSADSQKAAADRARSELAGLVAEAGLEGVATHVLRGGIGEQAMLLAQDIGADLIVINATRSDSRHTSLGTHAAQIARHAPCSVLLHRVAAARR</sequence>
<dbReference type="Proteomes" id="UP000237655">
    <property type="component" value="Chromosome"/>
</dbReference>